<protein>
    <submittedName>
        <fullName evidence="1">Uncharacterized protein</fullName>
    </submittedName>
</protein>
<proteinExistence type="predicted"/>
<organism evidence="1 2">
    <name type="scientific">Sinanodonta woodiana</name>
    <name type="common">Chinese pond mussel</name>
    <name type="synonym">Anodonta woodiana</name>
    <dbReference type="NCBI Taxonomy" id="1069815"/>
    <lineage>
        <taxon>Eukaryota</taxon>
        <taxon>Metazoa</taxon>
        <taxon>Spiralia</taxon>
        <taxon>Lophotrochozoa</taxon>
        <taxon>Mollusca</taxon>
        <taxon>Bivalvia</taxon>
        <taxon>Autobranchia</taxon>
        <taxon>Heteroconchia</taxon>
        <taxon>Palaeoheterodonta</taxon>
        <taxon>Unionida</taxon>
        <taxon>Unionoidea</taxon>
        <taxon>Unionidae</taxon>
        <taxon>Unioninae</taxon>
        <taxon>Sinanodonta</taxon>
    </lineage>
</organism>
<keyword evidence="2" id="KW-1185">Reference proteome</keyword>
<sequence>MHSFFTHDQALWSPIRQSLSLQSLIQLSHEIGRRSNCADSLSKQFCSNEGRQFSIGLSETGIRMEELNSKVRGDKRVDNNEHNPDEISRRMINIRPQTSAKEQQELYRIKDETSWSQYDYDRENMRVEHHEDKKRKTDAGNYNYDYAVLPPCNISG</sequence>
<evidence type="ECO:0000313" key="1">
    <source>
        <dbReference type="EMBL" id="KAL3886362.1"/>
    </source>
</evidence>
<dbReference type="EMBL" id="JBJQND010000002">
    <property type="protein sequence ID" value="KAL3886362.1"/>
    <property type="molecule type" value="Genomic_DNA"/>
</dbReference>
<accession>A0ABD3XJU7</accession>
<comment type="caution">
    <text evidence="1">The sequence shown here is derived from an EMBL/GenBank/DDBJ whole genome shotgun (WGS) entry which is preliminary data.</text>
</comment>
<name>A0ABD3XJU7_SINWO</name>
<dbReference type="AlphaFoldDB" id="A0ABD3XJU7"/>
<evidence type="ECO:0000313" key="2">
    <source>
        <dbReference type="Proteomes" id="UP001634394"/>
    </source>
</evidence>
<gene>
    <name evidence="1" type="ORF">ACJMK2_026360</name>
</gene>
<reference evidence="1 2" key="1">
    <citation type="submission" date="2024-11" db="EMBL/GenBank/DDBJ databases">
        <title>Chromosome-level genome assembly of the freshwater bivalve Anodonta woodiana.</title>
        <authorList>
            <person name="Chen X."/>
        </authorList>
    </citation>
    <scope>NUCLEOTIDE SEQUENCE [LARGE SCALE GENOMIC DNA]</scope>
    <source>
        <strain evidence="1">MN2024</strain>
        <tissue evidence="1">Gills</tissue>
    </source>
</reference>
<dbReference type="Proteomes" id="UP001634394">
    <property type="component" value="Unassembled WGS sequence"/>
</dbReference>